<dbReference type="Gene3D" id="3.30.70.2190">
    <property type="match status" value="1"/>
</dbReference>
<keyword evidence="5" id="KW-1185">Reference proteome</keyword>
<feature type="domain" description="FAD-binding PCMH-type" evidence="3">
    <location>
        <begin position="31"/>
        <end position="212"/>
    </location>
</feature>
<dbReference type="EMBL" id="CP089982">
    <property type="protein sequence ID" value="WXA92936.1"/>
    <property type="molecule type" value="Genomic_DNA"/>
</dbReference>
<gene>
    <name evidence="4" type="ORF">LZC95_41615</name>
</gene>
<dbReference type="Pfam" id="PF01565">
    <property type="entry name" value="FAD_binding_4"/>
    <property type="match status" value="1"/>
</dbReference>
<dbReference type="Pfam" id="PF02913">
    <property type="entry name" value="FAD-oxidase_C"/>
    <property type="match status" value="1"/>
</dbReference>
<dbReference type="InterPro" id="IPR006094">
    <property type="entry name" value="Oxid_FAD_bind_N"/>
</dbReference>
<evidence type="ECO:0000256" key="1">
    <source>
        <dbReference type="ARBA" id="ARBA00022630"/>
    </source>
</evidence>
<dbReference type="SUPFAM" id="SSF55103">
    <property type="entry name" value="FAD-linked oxidases, C-terminal domain"/>
    <property type="match status" value="1"/>
</dbReference>
<dbReference type="InterPro" id="IPR036318">
    <property type="entry name" value="FAD-bd_PCMH-like_sf"/>
</dbReference>
<dbReference type="InterPro" id="IPR051264">
    <property type="entry name" value="FAD-oxidored/transferase_4"/>
</dbReference>
<proteinExistence type="predicted"/>
<evidence type="ECO:0000313" key="4">
    <source>
        <dbReference type="EMBL" id="WXA92936.1"/>
    </source>
</evidence>
<evidence type="ECO:0000259" key="3">
    <source>
        <dbReference type="PROSITE" id="PS51387"/>
    </source>
</evidence>
<dbReference type="InterPro" id="IPR016166">
    <property type="entry name" value="FAD-bd_PCMH"/>
</dbReference>
<evidence type="ECO:0000256" key="2">
    <source>
        <dbReference type="ARBA" id="ARBA00022827"/>
    </source>
</evidence>
<dbReference type="PANTHER" id="PTHR43716">
    <property type="entry name" value="D-2-HYDROXYGLUTARATE DEHYDROGENASE, MITOCHONDRIAL"/>
    <property type="match status" value="1"/>
</dbReference>
<dbReference type="PANTHER" id="PTHR43716:SF2">
    <property type="entry name" value="BLL6224 PROTEIN"/>
    <property type="match status" value="1"/>
</dbReference>
<evidence type="ECO:0000313" key="5">
    <source>
        <dbReference type="Proteomes" id="UP001379533"/>
    </source>
</evidence>
<dbReference type="RefSeq" id="WP_394843535.1">
    <property type="nucleotide sequence ID" value="NZ_CP089982.1"/>
</dbReference>
<dbReference type="InterPro" id="IPR016169">
    <property type="entry name" value="FAD-bd_PCMH_sub2"/>
</dbReference>
<dbReference type="Gene3D" id="3.30.465.10">
    <property type="match status" value="1"/>
</dbReference>
<dbReference type="InterPro" id="IPR004113">
    <property type="entry name" value="FAD-bd_oxidored_4_C"/>
</dbReference>
<reference evidence="4 5" key="1">
    <citation type="submission" date="2021-12" db="EMBL/GenBank/DDBJ databases">
        <title>Discovery of the Pendulisporaceae a myxobacterial family with distinct sporulation behavior and unique specialized metabolism.</title>
        <authorList>
            <person name="Garcia R."/>
            <person name="Popoff A."/>
            <person name="Bader C.D."/>
            <person name="Loehr J."/>
            <person name="Walesch S."/>
            <person name="Walt C."/>
            <person name="Boldt J."/>
            <person name="Bunk B."/>
            <person name="Haeckl F.J.F.P.J."/>
            <person name="Gunesch A.P."/>
            <person name="Birkelbach J."/>
            <person name="Nuebel U."/>
            <person name="Pietschmann T."/>
            <person name="Bach T."/>
            <person name="Mueller R."/>
        </authorList>
    </citation>
    <scope>NUCLEOTIDE SEQUENCE [LARGE SCALE GENOMIC DNA]</scope>
    <source>
        <strain evidence="4 5">MSr12523</strain>
    </source>
</reference>
<dbReference type="Proteomes" id="UP001379533">
    <property type="component" value="Chromosome"/>
</dbReference>
<dbReference type="Gene3D" id="3.30.70.2740">
    <property type="match status" value="1"/>
</dbReference>
<accession>A0ABZ2K2J9</accession>
<dbReference type="PROSITE" id="PS51387">
    <property type="entry name" value="FAD_PCMH"/>
    <property type="match status" value="1"/>
</dbReference>
<name>A0ABZ2K2J9_9BACT</name>
<keyword evidence="2" id="KW-0274">FAD</keyword>
<dbReference type="InterPro" id="IPR016167">
    <property type="entry name" value="FAD-bd_PCMH_sub1"/>
</dbReference>
<dbReference type="InterPro" id="IPR016164">
    <property type="entry name" value="FAD-linked_Oxase-like_C"/>
</dbReference>
<sequence length="463" mass="49820">MSAAFFEEARAVVPMVTGEACAPYESDILEMRGKAAAVALPSSREEVQRLVQVAYRHRVTLVPQGNRTGLVGGAVADASGRQCTVSFSRMSRVRAFSAVNRSITVESGLRLSELNRFAEERDLHFPIDIGADPTVGGLLATNAGGSRLLKYGDVRRNVLGLEVVLPDAAGTVLDMARPLRKNNTGLDLKQLFVGGNGTLGIVTAASLALARVEKSRLSMFAAFRDYESAAEALPEFESAFGELLGSFEIMAADALRAVLEAFPALSMPLSPTCAPCFALIEVASAMPGLGAMFEQRGLETLQALSADGRVVDAALGAADRFWRIRDSLPLAAVREAVPLTFDVSFSRDALVPFLRDLGGWLDRTHPRLRRYEFGHFGDGGCHVIVAIPHACAADYPSMRQIALRSAIYERVMAHGGSFSAEHGLGPINMAYYRKLTSPSERATSAAVQTALDPQHVVGRCRYF</sequence>
<organism evidence="4 5">
    <name type="scientific">Pendulispora brunnea</name>
    <dbReference type="NCBI Taxonomy" id="2905690"/>
    <lineage>
        <taxon>Bacteria</taxon>
        <taxon>Pseudomonadati</taxon>
        <taxon>Myxococcota</taxon>
        <taxon>Myxococcia</taxon>
        <taxon>Myxococcales</taxon>
        <taxon>Sorangiineae</taxon>
        <taxon>Pendulisporaceae</taxon>
        <taxon>Pendulispora</taxon>
    </lineage>
</organism>
<dbReference type="SUPFAM" id="SSF56176">
    <property type="entry name" value="FAD-binding/transporter-associated domain-like"/>
    <property type="match status" value="1"/>
</dbReference>
<protein>
    <submittedName>
        <fullName evidence="4">FAD-binding oxidoreductase</fullName>
    </submittedName>
</protein>
<keyword evidence="1" id="KW-0285">Flavoprotein</keyword>
<dbReference type="Gene3D" id="3.30.43.10">
    <property type="entry name" value="Uridine Diphospho-n-acetylenolpyruvylglucosamine Reductase, domain 2"/>
    <property type="match status" value="1"/>
</dbReference>